<evidence type="ECO:0000313" key="1">
    <source>
        <dbReference type="EMBL" id="PZG25588.1"/>
    </source>
</evidence>
<sequence>MTGGGKVENLALSTSELPEGVTAAFDPPVIPSGTASTMTIITSARTPAGTYPITINAAGPTVTRTTGYTLNVGTVSGCQGFETTKTGSLTASQTQYQPDGRYFQTTVSGTHRACLDGPDSADFDLYLEKWNGSAWSAVAQSTASEADESLAYTGGAGYYRYRLHSYSGGGAYSLGYDAP</sequence>
<proteinExistence type="predicted"/>
<organism evidence="1 2">
    <name type="scientific">Spongiactinospora gelatinilytica</name>
    <dbReference type="NCBI Taxonomy" id="2666298"/>
    <lineage>
        <taxon>Bacteria</taxon>
        <taxon>Bacillati</taxon>
        <taxon>Actinomycetota</taxon>
        <taxon>Actinomycetes</taxon>
        <taxon>Streptosporangiales</taxon>
        <taxon>Streptosporangiaceae</taxon>
        <taxon>Spongiactinospora</taxon>
    </lineage>
</organism>
<reference evidence="1 2" key="1">
    <citation type="submission" date="2018-01" db="EMBL/GenBank/DDBJ databases">
        <title>Draft genome sequence of Sphaerisporangium sp. 7K107.</title>
        <authorList>
            <person name="Sahin N."/>
            <person name="Saygin H."/>
            <person name="Ay H."/>
        </authorList>
    </citation>
    <scope>NUCLEOTIDE SEQUENCE [LARGE SCALE GENOMIC DNA]</scope>
    <source>
        <strain evidence="1 2">7K107</strain>
    </source>
</reference>
<gene>
    <name evidence="1" type="ORF">C1I98_34470</name>
</gene>
<dbReference type="Gene3D" id="2.60.120.380">
    <property type="match status" value="1"/>
</dbReference>
<protein>
    <submittedName>
        <fullName evidence="1">Uncharacterized protein</fullName>
    </submittedName>
</protein>
<comment type="caution">
    <text evidence="1">The sequence shown here is derived from an EMBL/GenBank/DDBJ whole genome shotgun (WGS) entry which is preliminary data.</text>
</comment>
<keyword evidence="2" id="KW-1185">Reference proteome</keyword>
<dbReference type="Proteomes" id="UP000248544">
    <property type="component" value="Unassembled WGS sequence"/>
</dbReference>
<dbReference type="AlphaFoldDB" id="A0A2W2FLK0"/>
<dbReference type="RefSeq" id="WP_111171520.1">
    <property type="nucleotide sequence ID" value="NZ_POUA01000454.1"/>
</dbReference>
<evidence type="ECO:0000313" key="2">
    <source>
        <dbReference type="Proteomes" id="UP000248544"/>
    </source>
</evidence>
<accession>A0A2W2FLK0</accession>
<dbReference type="EMBL" id="POUA01000454">
    <property type="protein sequence ID" value="PZG25588.1"/>
    <property type="molecule type" value="Genomic_DNA"/>
</dbReference>
<name>A0A2W2FLK0_9ACTN</name>